<keyword evidence="4 11" id="KW-0679">Respiratory chain</keyword>
<keyword evidence="3 11" id="KW-0813">Transport</keyword>
<evidence type="ECO:0000256" key="8">
    <source>
        <dbReference type="ARBA" id="ARBA00022989"/>
    </source>
</evidence>
<dbReference type="InterPro" id="IPR009423">
    <property type="entry name" value="NDUC2"/>
</dbReference>
<reference evidence="13 14" key="1">
    <citation type="submission" date="2015-04" db="EMBL/GenBank/DDBJ databases">
        <authorList>
            <person name="Syromyatnikov M.Y."/>
            <person name="Popov V.N."/>
        </authorList>
    </citation>
    <scope>NUCLEOTIDE SEQUENCE [LARGE SCALE GENOMIC DNA]</scope>
</reference>
<dbReference type="STRING" id="568069.A0A1J1HN34"/>
<comment type="subcellular location">
    <subcellularLocation>
        <location evidence="1">Mitochondrion inner membrane</location>
        <topology evidence="1">Single-pass membrane protein</topology>
        <orientation evidence="1">Matrix side</orientation>
    </subcellularLocation>
</comment>
<protein>
    <recommendedName>
        <fullName evidence="11">NADH dehydrogenase [ubiquinone] 1 subunit C2</fullName>
    </recommendedName>
</protein>
<keyword evidence="8 12" id="KW-1133">Transmembrane helix</keyword>
<sequence>MTHWAIETLTPDPNRQQSILSKYFNPVVCGIIGFGAMCAINYGTRRPILSGIQMHALAAAVGVGIGVAGDKYGGERYSERDAVLKHYIELHPEDFPEPERKKFSQILEPWVPIR</sequence>
<evidence type="ECO:0000313" key="13">
    <source>
        <dbReference type="EMBL" id="CRK89461.1"/>
    </source>
</evidence>
<organism evidence="13 14">
    <name type="scientific">Clunio marinus</name>
    <dbReference type="NCBI Taxonomy" id="568069"/>
    <lineage>
        <taxon>Eukaryota</taxon>
        <taxon>Metazoa</taxon>
        <taxon>Ecdysozoa</taxon>
        <taxon>Arthropoda</taxon>
        <taxon>Hexapoda</taxon>
        <taxon>Insecta</taxon>
        <taxon>Pterygota</taxon>
        <taxon>Neoptera</taxon>
        <taxon>Endopterygota</taxon>
        <taxon>Diptera</taxon>
        <taxon>Nematocera</taxon>
        <taxon>Chironomoidea</taxon>
        <taxon>Chironomidae</taxon>
        <taxon>Clunio</taxon>
    </lineage>
</organism>
<gene>
    <name evidence="13" type="ORF">CLUMA_CG003202</name>
</gene>
<feature type="transmembrane region" description="Helical" evidence="12">
    <location>
        <begin position="23"/>
        <end position="42"/>
    </location>
</feature>
<dbReference type="AlphaFoldDB" id="A0A1J1HN34"/>
<keyword evidence="9 11" id="KW-0496">Mitochondrion</keyword>
<evidence type="ECO:0000256" key="4">
    <source>
        <dbReference type="ARBA" id="ARBA00022660"/>
    </source>
</evidence>
<evidence type="ECO:0000256" key="11">
    <source>
        <dbReference type="PIRNR" id="PIRNR017834"/>
    </source>
</evidence>
<keyword evidence="14" id="KW-1185">Reference proteome</keyword>
<evidence type="ECO:0000256" key="9">
    <source>
        <dbReference type="ARBA" id="ARBA00023128"/>
    </source>
</evidence>
<evidence type="ECO:0000256" key="2">
    <source>
        <dbReference type="ARBA" id="ARBA00008674"/>
    </source>
</evidence>
<proteinExistence type="inferred from homology"/>
<evidence type="ECO:0000256" key="12">
    <source>
        <dbReference type="SAM" id="Phobius"/>
    </source>
</evidence>
<keyword evidence="6 11" id="KW-0999">Mitochondrion inner membrane</keyword>
<keyword evidence="7 11" id="KW-0249">Electron transport</keyword>
<dbReference type="GO" id="GO:0006120">
    <property type="term" value="P:mitochondrial electron transport, NADH to ubiquinone"/>
    <property type="evidence" value="ECO:0007669"/>
    <property type="project" value="InterPro"/>
</dbReference>
<keyword evidence="10 11" id="KW-0472">Membrane</keyword>
<dbReference type="PANTHER" id="PTHR13099">
    <property type="entry name" value="NADH-UBIQUINONE OXIDOREDUCTASE SUBUNIT B14.5B"/>
    <property type="match status" value="1"/>
</dbReference>
<keyword evidence="5 12" id="KW-0812">Transmembrane</keyword>
<accession>A0A1J1HN34</accession>
<evidence type="ECO:0000313" key="14">
    <source>
        <dbReference type="Proteomes" id="UP000183832"/>
    </source>
</evidence>
<dbReference type="PIRSF" id="PIRSF017834">
    <property type="entry name" value="NADH-UbQ_OxRdtase_b14.5b"/>
    <property type="match status" value="1"/>
</dbReference>
<evidence type="ECO:0000256" key="1">
    <source>
        <dbReference type="ARBA" id="ARBA00004298"/>
    </source>
</evidence>
<dbReference type="Pfam" id="PF06374">
    <property type="entry name" value="NDUF_C2"/>
    <property type="match status" value="1"/>
</dbReference>
<evidence type="ECO:0000256" key="10">
    <source>
        <dbReference type="ARBA" id="ARBA00023136"/>
    </source>
</evidence>
<dbReference type="GO" id="GO:0005743">
    <property type="term" value="C:mitochondrial inner membrane"/>
    <property type="evidence" value="ECO:0007669"/>
    <property type="project" value="UniProtKB-SubCell"/>
</dbReference>
<comment type="similarity">
    <text evidence="2 11">Belongs to the complex I NDUFC2 subunit family.</text>
</comment>
<feature type="transmembrane region" description="Helical" evidence="12">
    <location>
        <begin position="48"/>
        <end position="68"/>
    </location>
</feature>
<evidence type="ECO:0000256" key="5">
    <source>
        <dbReference type="ARBA" id="ARBA00022692"/>
    </source>
</evidence>
<name>A0A1J1HN34_9DIPT</name>
<evidence type="ECO:0000256" key="3">
    <source>
        <dbReference type="ARBA" id="ARBA00022448"/>
    </source>
</evidence>
<dbReference type="PANTHER" id="PTHR13099:SF0">
    <property type="entry name" value="NADH DEHYDROGENASE [UBIQUINONE] 1 SUBUNIT C2-RELATED"/>
    <property type="match status" value="1"/>
</dbReference>
<comment type="function">
    <text evidence="11">Accessory subunit of the mitochondrial membrane respiratory chain NADH dehydrogenase (Complex I), that is believed not to be involved in catalysis. Complex I functions in the transfer of electrons from NADH to the respiratory chain. The immediate electron acceptor for the enzyme is believed to be ubiquinone.</text>
</comment>
<evidence type="ECO:0000256" key="6">
    <source>
        <dbReference type="ARBA" id="ARBA00022792"/>
    </source>
</evidence>
<dbReference type="EMBL" id="CVRI01000012">
    <property type="protein sequence ID" value="CRK89461.1"/>
    <property type="molecule type" value="Genomic_DNA"/>
</dbReference>
<dbReference type="Proteomes" id="UP000183832">
    <property type="component" value="Unassembled WGS sequence"/>
</dbReference>
<evidence type="ECO:0000256" key="7">
    <source>
        <dbReference type="ARBA" id="ARBA00022982"/>
    </source>
</evidence>
<dbReference type="OrthoDB" id="6329847at2759"/>